<feature type="transmembrane region" description="Helical" evidence="9">
    <location>
        <begin position="74"/>
        <end position="94"/>
    </location>
</feature>
<keyword evidence="6 9" id="KW-0812">Transmembrane</keyword>
<dbReference type="PANTHER" id="PTHR13929">
    <property type="entry name" value="1,4-DIHYDROXY-2-NAPHTHOATE OCTAPRENYLTRANSFERASE"/>
    <property type="match status" value="1"/>
</dbReference>
<feature type="transmembrane region" description="Helical" evidence="9">
    <location>
        <begin position="154"/>
        <end position="171"/>
    </location>
</feature>
<dbReference type="InterPro" id="IPR044878">
    <property type="entry name" value="UbiA_sf"/>
</dbReference>
<evidence type="ECO:0000256" key="3">
    <source>
        <dbReference type="ARBA" id="ARBA00022428"/>
    </source>
</evidence>
<evidence type="ECO:0000256" key="5">
    <source>
        <dbReference type="ARBA" id="ARBA00022679"/>
    </source>
</evidence>
<dbReference type="GO" id="GO:0009234">
    <property type="term" value="P:menaquinone biosynthetic process"/>
    <property type="evidence" value="ECO:0007669"/>
    <property type="project" value="UniProtKB-UniPathway"/>
</dbReference>
<protein>
    <submittedName>
        <fullName evidence="10">Prenyltransferase</fullName>
    </submittedName>
</protein>
<dbReference type="UniPathway" id="UPA00079"/>
<dbReference type="Proteomes" id="UP000266389">
    <property type="component" value="Unassembled WGS sequence"/>
</dbReference>
<keyword evidence="3" id="KW-0474">Menaquinone biosynthesis</keyword>
<dbReference type="Gene3D" id="1.10.357.140">
    <property type="entry name" value="UbiA prenyltransferase"/>
    <property type="match status" value="1"/>
</dbReference>
<feature type="transmembrane region" description="Helical" evidence="9">
    <location>
        <begin position="205"/>
        <end position="224"/>
    </location>
</feature>
<evidence type="ECO:0000256" key="4">
    <source>
        <dbReference type="ARBA" id="ARBA00022475"/>
    </source>
</evidence>
<feature type="transmembrane region" description="Helical" evidence="9">
    <location>
        <begin position="266"/>
        <end position="292"/>
    </location>
</feature>
<dbReference type="EMBL" id="PHFL01000039">
    <property type="protein sequence ID" value="RFM24504.1"/>
    <property type="molecule type" value="Genomic_DNA"/>
</dbReference>
<keyword evidence="5 10" id="KW-0808">Transferase</keyword>
<comment type="caution">
    <text evidence="10">The sequence shown here is derived from an EMBL/GenBank/DDBJ whole genome shotgun (WGS) entry which is preliminary data.</text>
</comment>
<dbReference type="Gene3D" id="1.20.120.1780">
    <property type="entry name" value="UbiA prenyltransferase"/>
    <property type="match status" value="1"/>
</dbReference>
<evidence type="ECO:0000313" key="11">
    <source>
        <dbReference type="Proteomes" id="UP000266389"/>
    </source>
</evidence>
<feature type="transmembrane region" description="Helical" evidence="9">
    <location>
        <begin position="178"/>
        <end position="199"/>
    </location>
</feature>
<dbReference type="InterPro" id="IPR026046">
    <property type="entry name" value="UBIAD1"/>
</dbReference>
<keyword evidence="4" id="KW-1003">Cell membrane</keyword>
<feature type="transmembrane region" description="Helical" evidence="9">
    <location>
        <begin position="50"/>
        <end position="68"/>
    </location>
</feature>
<evidence type="ECO:0000256" key="8">
    <source>
        <dbReference type="ARBA" id="ARBA00023136"/>
    </source>
</evidence>
<reference evidence="10 11" key="1">
    <citation type="journal article" date="2011" name="ISME J.">
        <title>Community ecology of hot spring cyanobacterial mats: predominant populations and their functional potential.</title>
        <authorList>
            <person name="Klatt C.G."/>
            <person name="Wood J.M."/>
            <person name="Rusch D.B."/>
            <person name="Bateson M.M."/>
            <person name="Hamamura N."/>
            <person name="Heidelberg J.F."/>
            <person name="Grossman A.R."/>
            <person name="Bhaya D."/>
            <person name="Cohan F.M."/>
            <person name="Kuhl M."/>
            <person name="Bryant D.A."/>
            <person name="Ward D.M."/>
        </authorList>
    </citation>
    <scope>NUCLEOTIDE SEQUENCE [LARGE SCALE GENOMIC DNA]</scope>
    <source>
        <strain evidence="10">OS</strain>
    </source>
</reference>
<evidence type="ECO:0000256" key="2">
    <source>
        <dbReference type="ARBA" id="ARBA00004863"/>
    </source>
</evidence>
<dbReference type="GO" id="GO:0004659">
    <property type="term" value="F:prenyltransferase activity"/>
    <property type="evidence" value="ECO:0007669"/>
    <property type="project" value="InterPro"/>
</dbReference>
<dbReference type="GO" id="GO:0042371">
    <property type="term" value="P:vitamin K biosynthetic process"/>
    <property type="evidence" value="ECO:0007669"/>
    <property type="project" value="TreeGrafter"/>
</dbReference>
<feature type="transmembrane region" description="Helical" evidence="9">
    <location>
        <begin position="130"/>
        <end position="148"/>
    </location>
</feature>
<dbReference type="CDD" id="cd13962">
    <property type="entry name" value="PT_UbiA_UBIAD1"/>
    <property type="match status" value="1"/>
</dbReference>
<name>A0A395M3P4_9BACT</name>
<dbReference type="InterPro" id="IPR000537">
    <property type="entry name" value="UbiA_prenyltransferase"/>
</dbReference>
<sequence>MNTASEALKKPSRLNVGMWLKALKGIPRVSKEEWKELDLISRWLIATRSAVLVMTFTSAAIGGLLAYRAGQFDWLLWGCVVVGLLLAHAANNLFNDLIDYLKGVDRGNYFRAQYGPQPVEHGLMTVREQFVFATVTLVLALLPGLYLVSVRGELVLQLLLVGVVFIIFYTWPLKYIGLGEITVIVVWGPLMIGGGYYVVTGTWDWNVVIAGLPYALGPTCVLFGKHIDKLDSDKAKHIYTLPVILGERNARYAVLLMAILQYVSTLYLVLTGFFSPALLIVFLSFSSLPLVWKFYRAPKPATKPDDYDANIWPLWFSAVIFMHNRRFGGLFLLGLLIDILLKKVSLF</sequence>
<dbReference type="AlphaFoldDB" id="A0A395M3P4"/>
<organism evidence="10 11">
    <name type="scientific">Candidatus Thermochlorobacter aerophilus</name>
    <dbReference type="NCBI Taxonomy" id="1868324"/>
    <lineage>
        <taxon>Bacteria</taxon>
        <taxon>Pseudomonadati</taxon>
        <taxon>Chlorobiota</taxon>
        <taxon>Chlorobiia</taxon>
        <taxon>Chlorobiales</taxon>
        <taxon>Candidatus Thermochlorobacteriaceae</taxon>
        <taxon>Candidatus Thermochlorobacter</taxon>
    </lineage>
</organism>
<accession>A0A395M3P4</accession>
<keyword evidence="7 9" id="KW-1133">Transmembrane helix</keyword>
<evidence type="ECO:0000256" key="6">
    <source>
        <dbReference type="ARBA" id="ARBA00022692"/>
    </source>
</evidence>
<dbReference type="GO" id="GO:0016020">
    <property type="term" value="C:membrane"/>
    <property type="evidence" value="ECO:0007669"/>
    <property type="project" value="UniProtKB-SubCell"/>
</dbReference>
<evidence type="ECO:0000256" key="7">
    <source>
        <dbReference type="ARBA" id="ARBA00022989"/>
    </source>
</evidence>
<evidence type="ECO:0000256" key="9">
    <source>
        <dbReference type="SAM" id="Phobius"/>
    </source>
</evidence>
<proteinExistence type="predicted"/>
<dbReference type="PANTHER" id="PTHR13929:SF0">
    <property type="entry name" value="UBIA PRENYLTRANSFERASE DOMAIN-CONTAINING PROTEIN 1"/>
    <property type="match status" value="1"/>
</dbReference>
<evidence type="ECO:0000313" key="10">
    <source>
        <dbReference type="EMBL" id="RFM24504.1"/>
    </source>
</evidence>
<keyword evidence="8 9" id="KW-0472">Membrane</keyword>
<dbReference type="Pfam" id="PF01040">
    <property type="entry name" value="UbiA"/>
    <property type="match status" value="1"/>
</dbReference>
<evidence type="ECO:0000256" key="1">
    <source>
        <dbReference type="ARBA" id="ARBA00004141"/>
    </source>
</evidence>
<comment type="subcellular location">
    <subcellularLocation>
        <location evidence="1">Membrane</location>
        <topology evidence="1">Multi-pass membrane protein</topology>
    </subcellularLocation>
</comment>
<gene>
    <name evidence="10" type="ORF">D0433_05840</name>
</gene>
<comment type="pathway">
    <text evidence="2">Quinol/quinone metabolism; menaquinone biosynthesis.</text>
</comment>